<organism evidence="1 2">
    <name type="scientific">Amycolatopsis roodepoortensis</name>
    <dbReference type="NCBI Taxonomy" id="700274"/>
    <lineage>
        <taxon>Bacteria</taxon>
        <taxon>Bacillati</taxon>
        <taxon>Actinomycetota</taxon>
        <taxon>Actinomycetes</taxon>
        <taxon>Pseudonocardiales</taxon>
        <taxon>Pseudonocardiaceae</taxon>
        <taxon>Amycolatopsis</taxon>
    </lineage>
</organism>
<comment type="caution">
    <text evidence="1">The sequence shown here is derived from an EMBL/GenBank/DDBJ whole genome shotgun (WGS) entry which is preliminary data.</text>
</comment>
<dbReference type="EMBL" id="JADBEJ010000004">
    <property type="protein sequence ID" value="MBE1575401.1"/>
    <property type="molecule type" value="Genomic_DNA"/>
</dbReference>
<dbReference type="Proteomes" id="UP000656548">
    <property type="component" value="Unassembled WGS sequence"/>
</dbReference>
<sequence length="137" mass="14864">MHIGAAGEDMKAALVTAGFLVTVATNVDDLDITLPAGTYFDSILLNSESLTGRESLRSQILLLRKAAEHVTANGVVLVEVRPATSPAPIEPRHGAHIHIADELDLIAEMAGLRRVHRSQLIDDSHEEILASLYRRKP</sequence>
<accession>A0ABR9L3W6</accession>
<keyword evidence="2" id="KW-1185">Reference proteome</keyword>
<reference evidence="1 2" key="1">
    <citation type="submission" date="2020-10" db="EMBL/GenBank/DDBJ databases">
        <title>Sequencing the genomes of 1000 actinobacteria strains.</title>
        <authorList>
            <person name="Klenk H.-P."/>
        </authorList>
    </citation>
    <scope>NUCLEOTIDE SEQUENCE [LARGE SCALE GENOMIC DNA]</scope>
    <source>
        <strain evidence="1 2">DSM 46661</strain>
    </source>
</reference>
<gene>
    <name evidence="1" type="ORF">H4W30_002448</name>
</gene>
<evidence type="ECO:0000313" key="2">
    <source>
        <dbReference type="Proteomes" id="UP000656548"/>
    </source>
</evidence>
<name>A0ABR9L3W6_9PSEU</name>
<proteinExistence type="predicted"/>
<evidence type="ECO:0000313" key="1">
    <source>
        <dbReference type="EMBL" id="MBE1575401.1"/>
    </source>
</evidence>
<dbReference type="RefSeq" id="WP_192742923.1">
    <property type="nucleotide sequence ID" value="NZ_JADBEJ010000004.1"/>
</dbReference>
<protein>
    <submittedName>
        <fullName evidence="1">Uncharacterized protein</fullName>
    </submittedName>
</protein>